<comment type="catalytic activity">
    <reaction evidence="4 7">
        <text>uridine(38/39/40) in tRNA = pseudouridine(38/39/40) in tRNA</text>
        <dbReference type="Rhea" id="RHEA:22376"/>
        <dbReference type="Rhea" id="RHEA-COMP:10085"/>
        <dbReference type="Rhea" id="RHEA-COMP:10087"/>
        <dbReference type="ChEBI" id="CHEBI:65314"/>
        <dbReference type="ChEBI" id="CHEBI:65315"/>
        <dbReference type="EC" id="5.4.99.12"/>
    </reaction>
</comment>
<evidence type="ECO:0000256" key="2">
    <source>
        <dbReference type="ARBA" id="ARBA00022694"/>
    </source>
</evidence>
<evidence type="ECO:0000256" key="1">
    <source>
        <dbReference type="ARBA" id="ARBA00009375"/>
    </source>
</evidence>
<keyword evidence="2 4" id="KW-0819">tRNA processing</keyword>
<proteinExistence type="inferred from homology"/>
<accession>V4HHK3</accession>
<keyword evidence="3 4" id="KW-0413">Isomerase</keyword>
<dbReference type="InterPro" id="IPR020094">
    <property type="entry name" value="TruA/RsuA/RluB/E/F_N"/>
</dbReference>
<dbReference type="EMBL" id="ASGZ01000060">
    <property type="protein sequence ID" value="ESP87339.1"/>
    <property type="molecule type" value="Genomic_DNA"/>
</dbReference>
<feature type="compositionally biased region" description="Basic and acidic residues" evidence="8">
    <location>
        <begin position="119"/>
        <end position="129"/>
    </location>
</feature>
<dbReference type="Gene3D" id="3.30.70.580">
    <property type="entry name" value="Pseudouridine synthase I, catalytic domain, N-terminal subdomain"/>
    <property type="match status" value="1"/>
</dbReference>
<evidence type="ECO:0000256" key="5">
    <source>
        <dbReference type="PIRSR" id="PIRSR001430-1"/>
    </source>
</evidence>
<keyword evidence="11" id="KW-1185">Reference proteome</keyword>
<dbReference type="HAMAP" id="MF_00171">
    <property type="entry name" value="TruA"/>
    <property type="match status" value="1"/>
</dbReference>
<feature type="region of interest" description="Disordered" evidence="8">
    <location>
        <begin position="119"/>
        <end position="145"/>
    </location>
</feature>
<feature type="binding site" evidence="4 6">
    <location>
        <position position="110"/>
    </location>
    <ligand>
        <name>substrate</name>
    </ligand>
</feature>
<feature type="active site" description="Nucleophile" evidence="4 5">
    <location>
        <position position="56"/>
    </location>
</feature>
<evidence type="ECO:0000256" key="8">
    <source>
        <dbReference type="SAM" id="MobiDB-lite"/>
    </source>
</evidence>
<evidence type="ECO:0000259" key="9">
    <source>
        <dbReference type="Pfam" id="PF01416"/>
    </source>
</evidence>
<dbReference type="InterPro" id="IPR001406">
    <property type="entry name" value="PsdUridine_synth_TruA"/>
</dbReference>
<dbReference type="GO" id="GO:0031119">
    <property type="term" value="P:tRNA pseudouridine synthesis"/>
    <property type="evidence" value="ECO:0007669"/>
    <property type="project" value="UniProtKB-UniRule"/>
</dbReference>
<dbReference type="PATRIC" id="fig|1324957.4.peg.2975"/>
<feature type="domain" description="Pseudouridine synthase I TruA alpha/beta" evidence="9">
    <location>
        <begin position="153"/>
        <end position="253"/>
    </location>
</feature>
<dbReference type="InterPro" id="IPR020095">
    <property type="entry name" value="PsdUridine_synth_TruA_C"/>
</dbReference>
<dbReference type="GO" id="GO:0160147">
    <property type="term" value="F:tRNA pseudouridine(38-40) synthase activity"/>
    <property type="evidence" value="ECO:0007669"/>
    <property type="project" value="UniProtKB-EC"/>
</dbReference>
<comment type="similarity">
    <text evidence="1 4 7">Belongs to the tRNA pseudouridine synthase TruA family.</text>
</comment>
<dbReference type="SUPFAM" id="SSF55120">
    <property type="entry name" value="Pseudouridine synthase"/>
    <property type="match status" value="1"/>
</dbReference>
<dbReference type="STRING" id="1324957.K933_14673"/>
<comment type="function">
    <text evidence="4">Formation of pseudouridine at positions 38, 39 and 40 in the anticodon stem and loop of transfer RNAs.</text>
</comment>
<dbReference type="InterPro" id="IPR020103">
    <property type="entry name" value="PsdUridine_synth_cat_dom_sf"/>
</dbReference>
<protein>
    <recommendedName>
        <fullName evidence="4">tRNA pseudouridine synthase A</fullName>
        <ecNumber evidence="4">5.4.99.12</ecNumber>
    </recommendedName>
    <alternativeName>
        <fullName evidence="4">tRNA pseudouridine(38-40) synthase</fullName>
    </alternativeName>
    <alternativeName>
        <fullName evidence="4">tRNA pseudouridylate synthase I</fullName>
    </alternativeName>
    <alternativeName>
        <fullName evidence="4">tRNA-uridine isomerase I</fullName>
    </alternativeName>
</protein>
<evidence type="ECO:0000256" key="3">
    <source>
        <dbReference type="ARBA" id="ARBA00023235"/>
    </source>
</evidence>
<dbReference type="Proteomes" id="UP000017840">
    <property type="component" value="Unassembled WGS sequence"/>
</dbReference>
<gene>
    <name evidence="4 10" type="primary">truA</name>
    <name evidence="10" type="ORF">K933_14673</name>
</gene>
<dbReference type="OrthoDB" id="25720at2157"/>
<dbReference type="eggNOG" id="arCOG04449">
    <property type="taxonomic scope" value="Archaea"/>
</dbReference>
<comment type="caution">
    <text evidence="10">The sequence shown here is derived from an EMBL/GenBank/DDBJ whole genome shotgun (WGS) entry which is preliminary data.</text>
</comment>
<dbReference type="PANTHER" id="PTHR11142:SF0">
    <property type="entry name" value="TRNA PSEUDOURIDINE SYNTHASE-LIKE 1"/>
    <property type="match status" value="1"/>
</dbReference>
<evidence type="ECO:0000256" key="6">
    <source>
        <dbReference type="PIRSR" id="PIRSR001430-2"/>
    </source>
</evidence>
<name>V4HHK3_9EURY</name>
<evidence type="ECO:0000313" key="10">
    <source>
        <dbReference type="EMBL" id="ESP87339.1"/>
    </source>
</evidence>
<evidence type="ECO:0000256" key="4">
    <source>
        <dbReference type="HAMAP-Rule" id="MF_00171"/>
    </source>
</evidence>
<evidence type="ECO:0000256" key="7">
    <source>
        <dbReference type="RuleBase" id="RU003792"/>
    </source>
</evidence>
<comment type="caution">
    <text evidence="4">Lacks conserved residue(s) required for the propagation of feature annotation.</text>
</comment>
<dbReference type="AlphaFoldDB" id="V4HHK3"/>
<sequence>MRAFRLAYDGRPFYGFQRQPDVPTVEDALFDALATLGVHDADARKPEGYAAAGRTDAGVSAVAQTVAFEAPDWLTPAALGSELPASVRPWASAEAPDGFHATHDAARRTYRYHLHLPAFDERGGRRPGDADAGSSDAPGPPDPAAALSRAREAAAALSGEHDFHNLTPDAEGTVRDLDCSVVRDGAFLVVRAAADGFPREFVRRLASVVRGVATGATDRDRVARVLSAEHLSGPAGVAAAPAEPLVLAGVTYPGLAFGTDPDAAESVRAVFDRKRRAGLVRARTATDVLNAL</sequence>
<dbReference type="Gene3D" id="3.30.70.660">
    <property type="entry name" value="Pseudouridine synthase I, catalytic domain, C-terminal subdomain"/>
    <property type="match status" value="1"/>
</dbReference>
<evidence type="ECO:0000313" key="11">
    <source>
        <dbReference type="Proteomes" id="UP000017840"/>
    </source>
</evidence>
<dbReference type="EC" id="5.4.99.12" evidence="4"/>
<dbReference type="RefSeq" id="WP_023395508.1">
    <property type="nucleotide sequence ID" value="NZ_ASGZ01000060.1"/>
</dbReference>
<dbReference type="PIRSF" id="PIRSF001430">
    <property type="entry name" value="tRNA_psdUrid_synth"/>
    <property type="match status" value="1"/>
</dbReference>
<dbReference type="InterPro" id="IPR020097">
    <property type="entry name" value="PsdUridine_synth_TruA_a/b_dom"/>
</dbReference>
<dbReference type="Pfam" id="PF01416">
    <property type="entry name" value="PseudoU_synth_1"/>
    <property type="match status" value="1"/>
</dbReference>
<organism evidence="10 11">
    <name type="scientific">Candidatus Halobonum tyrrellensis G22</name>
    <dbReference type="NCBI Taxonomy" id="1324957"/>
    <lineage>
        <taxon>Archaea</taxon>
        <taxon>Methanobacteriati</taxon>
        <taxon>Methanobacteriota</taxon>
        <taxon>Stenosarchaea group</taxon>
        <taxon>Halobacteria</taxon>
        <taxon>Halobacteriales</taxon>
        <taxon>Haloferacaceae</taxon>
        <taxon>Candidatus Halobonum</taxon>
    </lineage>
</organism>
<dbReference type="GO" id="GO:0003723">
    <property type="term" value="F:RNA binding"/>
    <property type="evidence" value="ECO:0007669"/>
    <property type="project" value="InterPro"/>
</dbReference>
<reference evidence="10 11" key="1">
    <citation type="journal article" date="2013" name="Genome Announc.">
        <title>Draft Genome Sequence of 'Candidatus Halobonum tyrrellensis' Strain G22, Isolated from the Hypersaline Waters of Lake Tyrrell, Australia.</title>
        <authorList>
            <person name="Ugalde J.A."/>
            <person name="Narasingarao P."/>
            <person name="Kuo S."/>
            <person name="Podell S."/>
            <person name="Allen E.E."/>
        </authorList>
    </citation>
    <scope>NUCLEOTIDE SEQUENCE [LARGE SCALE GENOMIC DNA]</scope>
    <source>
        <strain evidence="10 11">G22</strain>
    </source>
</reference>
<dbReference type="PANTHER" id="PTHR11142">
    <property type="entry name" value="PSEUDOURIDYLATE SYNTHASE"/>
    <property type="match status" value="1"/>
</dbReference>
<dbReference type="NCBIfam" id="NF000622">
    <property type="entry name" value="PRK00021.3-3"/>
    <property type="match status" value="1"/>
</dbReference>